<evidence type="ECO:0000256" key="3">
    <source>
        <dbReference type="ARBA" id="ARBA00023239"/>
    </source>
</evidence>
<dbReference type="GO" id="GO:0004609">
    <property type="term" value="F:phosphatidylserine decarboxylase activity"/>
    <property type="evidence" value="ECO:0007669"/>
    <property type="project" value="UniProtKB-EC"/>
</dbReference>
<accession>A0A806JY14</accession>
<evidence type="ECO:0000256" key="2">
    <source>
        <dbReference type="ARBA" id="ARBA00023145"/>
    </source>
</evidence>
<dbReference type="AlphaFoldDB" id="A0A806JY14"/>
<name>A0A806JY14_9BACT</name>
<keyword evidence="4" id="KW-0670">Pyruvate</keyword>
<dbReference type="InterPro" id="IPR003817">
    <property type="entry name" value="PS_Dcarbxylase"/>
</dbReference>
<dbReference type="EC" id="4.1.1.65" evidence="5"/>
<evidence type="ECO:0000313" key="5">
    <source>
        <dbReference type="EMBL" id="AGS51617.1"/>
    </source>
</evidence>
<keyword evidence="1" id="KW-0210">Decarboxylase</keyword>
<dbReference type="PANTHER" id="PTHR10067:SF17">
    <property type="entry name" value="PHOSPHATIDYLSERINE DECARBOXYLASE PROENZYME 2"/>
    <property type="match status" value="1"/>
</dbReference>
<protein>
    <submittedName>
        <fullName evidence="5">Phosphatidylserine decarboxylase</fullName>
        <ecNumber evidence="5">4.1.1.65</ecNumber>
    </submittedName>
</protein>
<keyword evidence="3 5" id="KW-0456">Lyase</keyword>
<organism evidence="5">
    <name type="scientific">uncultured bacterium contig00017</name>
    <dbReference type="NCBI Taxonomy" id="1181508"/>
    <lineage>
        <taxon>Bacteria</taxon>
        <taxon>environmental samples</taxon>
    </lineage>
</organism>
<dbReference type="PANTHER" id="PTHR10067">
    <property type="entry name" value="PHOSPHATIDYLSERINE DECARBOXYLASE"/>
    <property type="match status" value="1"/>
</dbReference>
<proteinExistence type="predicted"/>
<reference evidence="5" key="1">
    <citation type="submission" date="2012-03" db="EMBL/GenBank/DDBJ databases">
        <title>Functional metagenomics reveals considerable lignocellulase gene clusters in the gut microbiome of a wood-feeding higher termite.</title>
        <authorList>
            <person name="Liu N."/>
        </authorList>
    </citation>
    <scope>NUCLEOTIDE SEQUENCE</scope>
</reference>
<dbReference type="EMBL" id="JQ844166">
    <property type="protein sequence ID" value="AGS51617.1"/>
    <property type="molecule type" value="Genomic_DNA"/>
</dbReference>
<sequence length="272" mass="31004">MNVLSLLYNTILGRVLLSVLIKPPVSKLVGVFMDSYISCLFICGFIRRNHIKTDKRVKYKSFNDFFTRKEARAFAAKEDEAAAPCDGWLTAYTITDDSVFCIKNSLYSVSGILQSKRLAAEFRDGTCLIFRLTPSNYHRYCYIDDGEVVFSKKIEGVLHTVRPIAVQRYKVYAQNSREYVLLQTKNFGKVVQMEVGALFIGRIVNHAVKKNIKRGEEKGMFEFGGSTIVVLFRKGAVTIDERIWENTRQGKETVVRLGERIGEKGLRCKLKV</sequence>
<evidence type="ECO:0000256" key="1">
    <source>
        <dbReference type="ARBA" id="ARBA00022793"/>
    </source>
</evidence>
<dbReference type="Pfam" id="PF02666">
    <property type="entry name" value="PS_Dcarbxylase"/>
    <property type="match status" value="1"/>
</dbReference>
<keyword evidence="2" id="KW-0865">Zymogen</keyword>
<dbReference type="GO" id="GO:0008654">
    <property type="term" value="P:phospholipid biosynthetic process"/>
    <property type="evidence" value="ECO:0007669"/>
    <property type="project" value="InterPro"/>
</dbReference>
<evidence type="ECO:0000256" key="4">
    <source>
        <dbReference type="ARBA" id="ARBA00023317"/>
    </source>
</evidence>